<proteinExistence type="predicted"/>
<protein>
    <submittedName>
        <fullName evidence="1">Uncharacterized protein</fullName>
    </submittedName>
</protein>
<dbReference type="EMBL" id="CAUYUJ010021255">
    <property type="protein sequence ID" value="CAK0903549.1"/>
    <property type="molecule type" value="Genomic_DNA"/>
</dbReference>
<dbReference type="Proteomes" id="UP001189429">
    <property type="component" value="Unassembled WGS sequence"/>
</dbReference>
<evidence type="ECO:0000313" key="2">
    <source>
        <dbReference type="Proteomes" id="UP001189429"/>
    </source>
</evidence>
<reference evidence="1" key="1">
    <citation type="submission" date="2023-10" db="EMBL/GenBank/DDBJ databases">
        <authorList>
            <person name="Chen Y."/>
            <person name="Shah S."/>
            <person name="Dougan E. K."/>
            <person name="Thang M."/>
            <person name="Chan C."/>
        </authorList>
    </citation>
    <scope>NUCLEOTIDE SEQUENCE [LARGE SCALE GENOMIC DNA]</scope>
</reference>
<accession>A0ABN9XVV8</accession>
<evidence type="ECO:0000313" key="1">
    <source>
        <dbReference type="EMBL" id="CAK0903549.1"/>
    </source>
</evidence>
<name>A0ABN9XVV8_9DINO</name>
<comment type="caution">
    <text evidence="1">The sequence shown here is derived from an EMBL/GenBank/DDBJ whole genome shotgun (WGS) entry which is preliminary data.</text>
</comment>
<organism evidence="1 2">
    <name type="scientific">Prorocentrum cordatum</name>
    <dbReference type="NCBI Taxonomy" id="2364126"/>
    <lineage>
        <taxon>Eukaryota</taxon>
        <taxon>Sar</taxon>
        <taxon>Alveolata</taxon>
        <taxon>Dinophyceae</taxon>
        <taxon>Prorocentrales</taxon>
        <taxon>Prorocentraceae</taxon>
        <taxon>Prorocentrum</taxon>
    </lineage>
</organism>
<keyword evidence="2" id="KW-1185">Reference proteome</keyword>
<sequence length="182" mass="21804">MDQSCGRAFVCRRYMLPDIFDISILLPRVAQLLFLTIWRRRRRHLLHVVSRIRASLQGVRFIFLMPFVERRNMKLVVPGRKIPTQAWQSLPLGKMLGRQFLRQLLECTFLLQMLACRFLQQMLECKFLGVLQQMLRCKFLQQTWERKFLQQMLACMFLQQMLEGTFLGVLQQALECKFLQQM</sequence>
<gene>
    <name evidence="1" type="ORF">PCOR1329_LOCUS79845</name>
</gene>